<evidence type="ECO:0000313" key="1">
    <source>
        <dbReference type="EMBL" id="MFD2093356.1"/>
    </source>
</evidence>
<protein>
    <recommendedName>
        <fullName evidence="3">Sigma-70-like protein</fullName>
    </recommendedName>
</protein>
<reference evidence="2" key="1">
    <citation type="journal article" date="2019" name="Int. J. Syst. Evol. Microbiol.">
        <title>The Global Catalogue of Microorganisms (GCM) 10K type strain sequencing project: providing services to taxonomists for standard genome sequencing and annotation.</title>
        <authorList>
            <consortium name="The Broad Institute Genomics Platform"/>
            <consortium name="The Broad Institute Genome Sequencing Center for Infectious Disease"/>
            <person name="Wu L."/>
            <person name="Ma J."/>
        </authorList>
    </citation>
    <scope>NUCLEOTIDE SEQUENCE [LARGE SCALE GENOMIC DNA]</scope>
    <source>
        <strain evidence="2">JCM 3338</strain>
    </source>
</reference>
<dbReference type="InterPro" id="IPR036388">
    <property type="entry name" value="WH-like_DNA-bd_sf"/>
</dbReference>
<gene>
    <name evidence="1" type="ORF">ACFSHS_17495</name>
</gene>
<dbReference type="Proteomes" id="UP001597402">
    <property type="component" value="Unassembled WGS sequence"/>
</dbReference>
<name>A0ABW4XF10_9ACTN</name>
<keyword evidence="2" id="KW-1185">Reference proteome</keyword>
<evidence type="ECO:0000313" key="2">
    <source>
        <dbReference type="Proteomes" id="UP001597402"/>
    </source>
</evidence>
<dbReference type="Gene3D" id="1.10.10.10">
    <property type="entry name" value="Winged helix-like DNA-binding domain superfamily/Winged helix DNA-binding domain"/>
    <property type="match status" value="1"/>
</dbReference>
<evidence type="ECO:0008006" key="3">
    <source>
        <dbReference type="Google" id="ProtNLM"/>
    </source>
</evidence>
<organism evidence="1 2">
    <name type="scientific">Blastococcus deserti</name>
    <dbReference type="NCBI Taxonomy" id="2259033"/>
    <lineage>
        <taxon>Bacteria</taxon>
        <taxon>Bacillati</taxon>
        <taxon>Actinomycetota</taxon>
        <taxon>Actinomycetes</taxon>
        <taxon>Geodermatophilales</taxon>
        <taxon>Geodermatophilaceae</taxon>
        <taxon>Blastococcus</taxon>
    </lineage>
</organism>
<accession>A0ABW4XF10</accession>
<dbReference type="EMBL" id="JBHUHP010000018">
    <property type="protein sequence ID" value="MFD2093356.1"/>
    <property type="molecule type" value="Genomic_DNA"/>
</dbReference>
<proteinExistence type="predicted"/>
<dbReference type="RefSeq" id="WP_376878821.1">
    <property type="nucleotide sequence ID" value="NZ_JBHUHP010000018.1"/>
</dbReference>
<comment type="caution">
    <text evidence="1">The sequence shown here is derived from an EMBL/GenBank/DDBJ whole genome shotgun (WGS) entry which is preliminary data.</text>
</comment>
<sequence length="97" mass="10746">MTAQVITRAAQIRARRLDGLSYREIVSGEDLPLIAAVLTENVQRLEAAGTRFRQAEAHALHEEGMTMEEIGRLFGLTRQRISALLRGVSHPPDRPAS</sequence>